<protein>
    <submittedName>
        <fullName evidence="1">Uncharacterized protein</fullName>
    </submittedName>
</protein>
<dbReference type="Proteomes" id="UP000512167">
    <property type="component" value="Chromosome"/>
</dbReference>
<organism evidence="1 2">
    <name type="scientific">Hujiaoplasma nucleasis</name>
    <dbReference type="NCBI Taxonomy" id="2725268"/>
    <lineage>
        <taxon>Bacteria</taxon>
        <taxon>Bacillati</taxon>
        <taxon>Mycoplasmatota</taxon>
        <taxon>Mollicutes</taxon>
        <taxon>Candidatus Izemoplasmatales</taxon>
        <taxon>Hujiaoplasmataceae</taxon>
        <taxon>Hujiaoplasma</taxon>
    </lineage>
</organism>
<reference evidence="1 2" key="1">
    <citation type="submission" date="2020-04" db="EMBL/GenBank/DDBJ databases">
        <authorList>
            <person name="Zheng R.K."/>
            <person name="Sun C.M."/>
        </authorList>
    </citation>
    <scope>NUCLEOTIDE SEQUENCE [LARGE SCALE GENOMIC DNA]</scope>
    <source>
        <strain evidence="2">zrk29</strain>
    </source>
</reference>
<gene>
    <name evidence="1" type="ORF">HF295_04465</name>
</gene>
<proteinExistence type="predicted"/>
<name>A0A7L6N1V6_9MOLU</name>
<dbReference type="KEGG" id="tbk:HF295_04465"/>
<dbReference type="EMBL" id="CP051151">
    <property type="protein sequence ID" value="QLY40153.1"/>
    <property type="molecule type" value="Genomic_DNA"/>
</dbReference>
<dbReference type="AlphaFoldDB" id="A0A7L6N1V6"/>
<accession>A0A7L6N1V6</accession>
<keyword evidence="2" id="KW-1185">Reference proteome</keyword>
<sequence length="94" mass="11188">MNIEEIIRIELEGISQTIIQYTNDNFIKSYAKQILSIEYPSDKQLLEKLVSYLVDWYSKKIDVIESSDYVVSKDAHYKSYEILKELKEQLNNYN</sequence>
<evidence type="ECO:0000313" key="1">
    <source>
        <dbReference type="EMBL" id="QLY40153.1"/>
    </source>
</evidence>
<dbReference type="RefSeq" id="WP_312030978.1">
    <property type="nucleotide sequence ID" value="NZ_CP051151.1"/>
</dbReference>
<evidence type="ECO:0000313" key="2">
    <source>
        <dbReference type="Proteomes" id="UP000512167"/>
    </source>
</evidence>